<dbReference type="PROSITE" id="PS50862">
    <property type="entry name" value="AA_TRNA_LIGASE_II"/>
    <property type="match status" value="1"/>
</dbReference>
<feature type="region of interest" description="Disordered" evidence="13">
    <location>
        <begin position="64"/>
        <end position="109"/>
    </location>
</feature>
<dbReference type="GO" id="GO:0005524">
    <property type="term" value="F:ATP binding"/>
    <property type="evidence" value="ECO:0007669"/>
    <property type="project" value="UniProtKB-KW"/>
</dbReference>
<evidence type="ECO:0000256" key="4">
    <source>
        <dbReference type="ARBA" id="ARBA00022598"/>
    </source>
</evidence>
<dbReference type="EC" id="6.1.1.6" evidence="3 11"/>
<dbReference type="Gene3D" id="2.40.50.140">
    <property type="entry name" value="Nucleic acid-binding proteins"/>
    <property type="match status" value="1"/>
</dbReference>
<evidence type="ECO:0000256" key="10">
    <source>
        <dbReference type="ARBA" id="ARBA00048573"/>
    </source>
</evidence>
<evidence type="ECO:0000256" key="1">
    <source>
        <dbReference type="ARBA" id="ARBA00008226"/>
    </source>
</evidence>
<evidence type="ECO:0000256" key="12">
    <source>
        <dbReference type="SAM" id="Coils"/>
    </source>
</evidence>
<dbReference type="SUPFAM" id="SSF55681">
    <property type="entry name" value="Class II aaRS and biotin synthetases"/>
    <property type="match status" value="1"/>
</dbReference>
<evidence type="ECO:0000256" key="2">
    <source>
        <dbReference type="ARBA" id="ARBA00011738"/>
    </source>
</evidence>
<dbReference type="InterPro" id="IPR018149">
    <property type="entry name" value="Lys-tRNA-synth_II_C"/>
</dbReference>
<keyword evidence="5" id="KW-0547">Nucleotide-binding</keyword>
<dbReference type="GO" id="GO:0000049">
    <property type="term" value="F:tRNA binding"/>
    <property type="evidence" value="ECO:0007669"/>
    <property type="project" value="TreeGrafter"/>
</dbReference>
<keyword evidence="4" id="KW-0436">Ligase</keyword>
<feature type="compositionally biased region" description="Low complexity" evidence="13">
    <location>
        <begin position="721"/>
        <end position="735"/>
    </location>
</feature>
<feature type="compositionally biased region" description="Low complexity" evidence="13">
    <location>
        <begin position="524"/>
        <end position="539"/>
    </location>
</feature>
<feature type="compositionally biased region" description="Low complexity" evidence="13">
    <location>
        <begin position="583"/>
        <end position="598"/>
    </location>
</feature>
<feature type="domain" description="Aminoacyl-transfer RNA synthetases class-II family profile" evidence="14">
    <location>
        <begin position="928"/>
        <end position="1250"/>
    </location>
</feature>
<gene>
    <name evidence="15" type="ORF">C2S_3587</name>
</gene>
<dbReference type="PANTHER" id="PTHR42918:SF9">
    <property type="entry name" value="LYSINE--TRNA LIGASE"/>
    <property type="match status" value="1"/>
</dbReference>
<dbReference type="GO" id="GO:0004824">
    <property type="term" value="F:lysine-tRNA ligase activity"/>
    <property type="evidence" value="ECO:0007669"/>
    <property type="project" value="UniProtKB-EC"/>
</dbReference>
<dbReference type="NCBIfam" id="TIGR00499">
    <property type="entry name" value="lysS_bact"/>
    <property type="match status" value="1"/>
</dbReference>
<dbReference type="EMBL" id="CABFJX010000024">
    <property type="protein sequence ID" value="VTT58643.1"/>
    <property type="molecule type" value="Genomic_DNA"/>
</dbReference>
<evidence type="ECO:0000313" key="16">
    <source>
        <dbReference type="Proteomes" id="UP000760494"/>
    </source>
</evidence>
<dbReference type="InterPro" id="IPR004365">
    <property type="entry name" value="NA-bd_OB_tRNA"/>
</dbReference>
<dbReference type="InterPro" id="IPR002313">
    <property type="entry name" value="Lys-tRNA-ligase_II"/>
</dbReference>
<evidence type="ECO:0000256" key="5">
    <source>
        <dbReference type="ARBA" id="ARBA00022741"/>
    </source>
</evidence>
<evidence type="ECO:0000256" key="8">
    <source>
        <dbReference type="ARBA" id="ARBA00023146"/>
    </source>
</evidence>
<accession>A0A9Q9U5P1</accession>
<evidence type="ECO:0000256" key="3">
    <source>
        <dbReference type="ARBA" id="ARBA00013166"/>
    </source>
</evidence>
<feature type="region of interest" description="Disordered" evidence="13">
    <location>
        <begin position="144"/>
        <end position="165"/>
    </location>
</feature>
<feature type="compositionally biased region" description="Acidic residues" evidence="13">
    <location>
        <begin position="540"/>
        <end position="553"/>
    </location>
</feature>
<evidence type="ECO:0000256" key="9">
    <source>
        <dbReference type="ARBA" id="ARBA00030563"/>
    </source>
</evidence>
<feature type="region of interest" description="Disordered" evidence="13">
    <location>
        <begin position="682"/>
        <end position="745"/>
    </location>
</feature>
<proteinExistence type="inferred from homology"/>
<dbReference type="PRINTS" id="PR00982">
    <property type="entry name" value="TRNASYNTHLYS"/>
</dbReference>
<keyword evidence="12" id="KW-0175">Coiled coil</keyword>
<organism evidence="15 16">
    <name type="scientific">Fusarium fujikuroi</name>
    <name type="common">Bakanae and foot rot disease fungus</name>
    <name type="synonym">Gibberella fujikuroi</name>
    <dbReference type="NCBI Taxonomy" id="5127"/>
    <lineage>
        <taxon>Eukaryota</taxon>
        <taxon>Fungi</taxon>
        <taxon>Dikarya</taxon>
        <taxon>Ascomycota</taxon>
        <taxon>Pezizomycotina</taxon>
        <taxon>Sordariomycetes</taxon>
        <taxon>Hypocreomycetidae</taxon>
        <taxon>Hypocreales</taxon>
        <taxon>Nectriaceae</taxon>
        <taxon>Fusarium</taxon>
        <taxon>Fusarium fujikuroi species complex</taxon>
    </lineage>
</organism>
<dbReference type="Gene3D" id="3.30.930.10">
    <property type="entry name" value="Bira Bifunctional Protein, Domain 2"/>
    <property type="match status" value="1"/>
</dbReference>
<comment type="subunit">
    <text evidence="2">Homodimer.</text>
</comment>
<name>A0A9Q9U5P1_FUSFU</name>
<dbReference type="GO" id="GO:0006430">
    <property type="term" value="P:lysyl-tRNA aminoacylation"/>
    <property type="evidence" value="ECO:0007669"/>
    <property type="project" value="InterPro"/>
</dbReference>
<comment type="catalytic activity">
    <reaction evidence="10 11">
        <text>tRNA(Lys) + L-lysine + ATP = L-lysyl-tRNA(Lys) + AMP + diphosphate</text>
        <dbReference type="Rhea" id="RHEA:20792"/>
        <dbReference type="Rhea" id="RHEA-COMP:9696"/>
        <dbReference type="Rhea" id="RHEA-COMP:9697"/>
        <dbReference type="ChEBI" id="CHEBI:30616"/>
        <dbReference type="ChEBI" id="CHEBI:32551"/>
        <dbReference type="ChEBI" id="CHEBI:33019"/>
        <dbReference type="ChEBI" id="CHEBI:78442"/>
        <dbReference type="ChEBI" id="CHEBI:78529"/>
        <dbReference type="ChEBI" id="CHEBI:456215"/>
        <dbReference type="EC" id="6.1.1.6"/>
    </reaction>
</comment>
<dbReference type="CDD" id="cd04322">
    <property type="entry name" value="LysRS_N"/>
    <property type="match status" value="1"/>
</dbReference>
<dbReference type="Pfam" id="PF01336">
    <property type="entry name" value="tRNA_anti-codon"/>
    <property type="match status" value="1"/>
</dbReference>
<dbReference type="InterPro" id="IPR045864">
    <property type="entry name" value="aa-tRNA-synth_II/BPL/LPL"/>
</dbReference>
<feature type="coiled-coil region" evidence="12">
    <location>
        <begin position="356"/>
        <end position="387"/>
    </location>
</feature>
<reference evidence="15" key="1">
    <citation type="submission" date="2019-05" db="EMBL/GenBank/DDBJ databases">
        <authorList>
            <person name="Piombo E."/>
        </authorList>
    </citation>
    <scope>NUCLEOTIDE SEQUENCE</scope>
    <source>
        <strain evidence="15">C2S</strain>
    </source>
</reference>
<dbReference type="Pfam" id="PF00152">
    <property type="entry name" value="tRNA-synt_2"/>
    <property type="match status" value="1"/>
</dbReference>
<feature type="compositionally biased region" description="Low complexity" evidence="13">
    <location>
        <begin position="466"/>
        <end position="511"/>
    </location>
</feature>
<keyword evidence="7" id="KW-0648">Protein biosynthesis</keyword>
<dbReference type="GO" id="GO:0005829">
    <property type="term" value="C:cytosol"/>
    <property type="evidence" value="ECO:0007669"/>
    <property type="project" value="TreeGrafter"/>
</dbReference>
<feature type="compositionally biased region" description="Polar residues" evidence="13">
    <location>
        <begin position="1"/>
        <end position="11"/>
    </location>
</feature>
<dbReference type="InterPro" id="IPR006195">
    <property type="entry name" value="aa-tRNA-synth_II"/>
</dbReference>
<dbReference type="InterPro" id="IPR012340">
    <property type="entry name" value="NA-bd_OB-fold"/>
</dbReference>
<comment type="caution">
    <text evidence="15">The sequence shown here is derived from an EMBL/GenBank/DDBJ whole genome shotgun (WGS) entry which is preliminary data.</text>
</comment>
<keyword evidence="8" id="KW-0030">Aminoacyl-tRNA synthetase</keyword>
<evidence type="ECO:0000259" key="14">
    <source>
        <dbReference type="PROSITE" id="PS50862"/>
    </source>
</evidence>
<dbReference type="HAMAP" id="MF_00252">
    <property type="entry name" value="Lys_tRNA_synth_class2"/>
    <property type="match status" value="1"/>
</dbReference>
<protein>
    <recommendedName>
        <fullName evidence="3 11">Lysine--tRNA ligase</fullName>
        <ecNumber evidence="3 11">6.1.1.6</ecNumber>
    </recommendedName>
    <alternativeName>
        <fullName evidence="9 11">Lysyl-tRNA synthetase</fullName>
    </alternativeName>
</protein>
<feature type="region of interest" description="Disordered" evidence="13">
    <location>
        <begin position="1"/>
        <end position="24"/>
    </location>
</feature>
<dbReference type="CDD" id="cd00775">
    <property type="entry name" value="LysRS_core"/>
    <property type="match status" value="1"/>
</dbReference>
<feature type="compositionally biased region" description="Basic and acidic residues" evidence="13">
    <location>
        <begin position="687"/>
        <end position="715"/>
    </location>
</feature>
<evidence type="ECO:0000256" key="13">
    <source>
        <dbReference type="SAM" id="MobiDB-lite"/>
    </source>
</evidence>
<evidence type="ECO:0000313" key="15">
    <source>
        <dbReference type="EMBL" id="VTT58643.1"/>
    </source>
</evidence>
<dbReference type="InterPro" id="IPR044136">
    <property type="entry name" value="Lys-tRNA-ligase_II_N"/>
</dbReference>
<dbReference type="FunFam" id="3.30.930.10:FF:000044">
    <property type="entry name" value="Lysine--tRNA ligase"/>
    <property type="match status" value="1"/>
</dbReference>
<dbReference type="InterPro" id="IPR004364">
    <property type="entry name" value="Aa-tRNA-synt_II"/>
</dbReference>
<evidence type="ECO:0000256" key="7">
    <source>
        <dbReference type="ARBA" id="ARBA00022917"/>
    </source>
</evidence>
<feature type="region of interest" description="Disordered" evidence="13">
    <location>
        <begin position="463"/>
        <end position="598"/>
    </location>
</feature>
<evidence type="ECO:0000256" key="11">
    <source>
        <dbReference type="RuleBase" id="RU003748"/>
    </source>
</evidence>
<dbReference type="Proteomes" id="UP000760494">
    <property type="component" value="Unassembled WGS sequence"/>
</dbReference>
<dbReference type="SUPFAM" id="SSF50249">
    <property type="entry name" value="Nucleic acid-binding proteins"/>
    <property type="match status" value="1"/>
</dbReference>
<dbReference type="PANTHER" id="PTHR42918">
    <property type="entry name" value="LYSYL-TRNA SYNTHETASE"/>
    <property type="match status" value="1"/>
</dbReference>
<dbReference type="NCBIfam" id="NF001756">
    <property type="entry name" value="PRK00484.1"/>
    <property type="match status" value="1"/>
</dbReference>
<sequence>MPESTPQTADSGTPKAGAPKDKNCPFCGQAFTSSSLGRHLDLYIKEKNPKPADGIHDVDAIRKLRGGITRRQPRGSLGGRREASTPVGTPRAHVVKDTPVPENEDFQSPVLSKDNQLSVDSTMTYAPAFQPTWEATGVMNDIPKRGSWESDAAPEPPKRPGMQRTVSKQAIQKAQFDVKQKLSDAMDTARAAELALRELLSSWRAAKVQLDSNSMPFDFDPLSLDFPALTLQCLQPPPTLFSSTQHPTSTSWSVQSPGHREYEALRTYFAGEFKAWKVTCASATTAVMDEFKYPPSTNNNFRNPRESIRKAEKMAEQLEAQIDEHLQSAYAVWETLPIQRQQELWILELARGVGRKHKEAEKMKEKQHRLKQENANLKSQIEQLNKLQQPKEFRLAPPVTIPLERELLSLSYEQAVKGGRAVGFSIEDSQLDLGALVTRSIERWKSVIASSRANAAGMNAQRTLEQANQNQASSAAVNGTQPTPQIQTPSQPHFQQQQQHQPQRPQLPKRQSTTSINGAPSEHATTSASTTGPSSIAEASDQDADAEMEDDDSFAMVNASPVKPQPPVQQQASLEVPRTRPTQQQQQQQMQQQQQRAAAQFMMPNGSPINRNAINMSRSMPNMNMAMQNGAMHGADMAMAMQGSSSPLLLRSRGLLPSAISIIPTAKRDAIMADAAAPPTEQVSNLHLDEVTGEKVSKTELKKRQKARQKEEEKKKKAAERGPAPAPKKAAGGAEAAEKDLTPNQYFEIRSRNINKLRETKSPNPYPHKFNVTYDLRNFVKEFGHLKSGEHAKDKIIQVGARVHGKRASGSKLLFYDVRTEGVKVQIMCQAQEVREGAPAFDAQHEHLRRGDIIGIIGYPGRTAPKTKIEKGEEGELSIFATEIILLTPCLHALPDDHYGFKDLEQRYRKRYLDLICNEKARNVFITRSKMITWIRRYFDERDFVEVETPMMNQIAGGATAKPFTTHHNEYDMQMFMRVAPELYLKMLVVGGLNRVYEIGRQFRNEGADLTHNPEFTTIEFYEAYADVNDLMDTTEDMVSGLVKYLTGGYKTTFHTQTGEKYEVNWEKPWPRYEMIPTLEEATGEKFPPGDQLHTQETNEFLKKILKKMNLECTPPLTNARMIDKLVGEFIEEKCVNPSFITGHPQVMSPLAKYHREIPGLCERFEAFVCKKEIANAYTELNDPFDQRLRFEEQARQKDQGDDEAQLIDENFCTSLEYGLPPTGGWGMGIDRMVMFLTDNYTIREVLAFPFMKDDKLEQKKLAAEVAGIEPMPEEGIGKSDHS</sequence>
<dbReference type="FunFam" id="2.40.50.140:FF:000050">
    <property type="entry name" value="Lysine--tRNA ligase"/>
    <property type="match status" value="1"/>
</dbReference>
<evidence type="ECO:0000256" key="6">
    <source>
        <dbReference type="ARBA" id="ARBA00022840"/>
    </source>
</evidence>
<keyword evidence="6" id="KW-0067">ATP-binding</keyword>
<comment type="similarity">
    <text evidence="1">Belongs to the class-II aminoacyl-tRNA synthetase family.</text>
</comment>